<dbReference type="SUPFAM" id="SSF53756">
    <property type="entry name" value="UDP-Glycosyltransferase/glycogen phosphorylase"/>
    <property type="match status" value="1"/>
</dbReference>
<dbReference type="GO" id="GO:0035251">
    <property type="term" value="F:UDP-glucosyltransferase activity"/>
    <property type="evidence" value="ECO:0007669"/>
    <property type="project" value="UniProtKB-ARBA"/>
</dbReference>
<dbReference type="InterPro" id="IPR002213">
    <property type="entry name" value="UDP_glucos_trans"/>
</dbReference>
<dbReference type="AlphaFoldDB" id="A0ABD1M4T4"/>
<accession>A0ABD1M4T4</accession>
<dbReference type="Proteomes" id="UP001603857">
    <property type="component" value="Unassembled WGS sequence"/>
</dbReference>
<dbReference type="EMBL" id="JBGMDY010000006">
    <property type="protein sequence ID" value="KAL2330647.1"/>
    <property type="molecule type" value="Genomic_DNA"/>
</dbReference>
<dbReference type="PANTHER" id="PTHR48047:SF45">
    <property type="entry name" value="SCOPOLETIN GLUCOSYLTRANSFERASE-LIKE"/>
    <property type="match status" value="1"/>
</dbReference>
<keyword evidence="5" id="KW-1185">Reference proteome</keyword>
<protein>
    <submittedName>
        <fullName evidence="4">Uncharacterized protein</fullName>
    </submittedName>
</protein>
<dbReference type="Gene3D" id="3.40.50.2000">
    <property type="entry name" value="Glycogen Phosphorylase B"/>
    <property type="match status" value="2"/>
</dbReference>
<evidence type="ECO:0000256" key="1">
    <source>
        <dbReference type="ARBA" id="ARBA00009995"/>
    </source>
</evidence>
<organism evidence="4 5">
    <name type="scientific">Flemingia macrophylla</name>
    <dbReference type="NCBI Taxonomy" id="520843"/>
    <lineage>
        <taxon>Eukaryota</taxon>
        <taxon>Viridiplantae</taxon>
        <taxon>Streptophyta</taxon>
        <taxon>Embryophyta</taxon>
        <taxon>Tracheophyta</taxon>
        <taxon>Spermatophyta</taxon>
        <taxon>Magnoliopsida</taxon>
        <taxon>eudicotyledons</taxon>
        <taxon>Gunneridae</taxon>
        <taxon>Pentapetalae</taxon>
        <taxon>rosids</taxon>
        <taxon>fabids</taxon>
        <taxon>Fabales</taxon>
        <taxon>Fabaceae</taxon>
        <taxon>Papilionoideae</taxon>
        <taxon>50 kb inversion clade</taxon>
        <taxon>NPAAA clade</taxon>
        <taxon>indigoferoid/millettioid clade</taxon>
        <taxon>Phaseoleae</taxon>
        <taxon>Flemingia</taxon>
    </lineage>
</organism>
<proteinExistence type="inferred from homology"/>
<evidence type="ECO:0000256" key="2">
    <source>
        <dbReference type="ARBA" id="ARBA00022676"/>
    </source>
</evidence>
<keyword evidence="2" id="KW-0328">Glycosyltransferase</keyword>
<name>A0ABD1M4T4_9FABA</name>
<comment type="similarity">
    <text evidence="1">Belongs to the UDP-glycosyltransferase family.</text>
</comment>
<evidence type="ECO:0000256" key="3">
    <source>
        <dbReference type="ARBA" id="ARBA00022679"/>
    </source>
</evidence>
<dbReference type="PANTHER" id="PTHR48047">
    <property type="entry name" value="GLYCOSYLTRANSFERASE"/>
    <property type="match status" value="1"/>
</dbReference>
<keyword evidence="3" id="KW-0808">Transferase</keyword>
<reference evidence="4 5" key="1">
    <citation type="submission" date="2024-08" db="EMBL/GenBank/DDBJ databases">
        <title>Insights into the chromosomal genome structure of Flemingia macrophylla.</title>
        <authorList>
            <person name="Ding Y."/>
            <person name="Zhao Y."/>
            <person name="Bi W."/>
            <person name="Wu M."/>
            <person name="Zhao G."/>
            <person name="Gong Y."/>
            <person name="Li W."/>
            <person name="Zhang P."/>
        </authorList>
    </citation>
    <scope>NUCLEOTIDE SEQUENCE [LARGE SCALE GENOMIC DNA]</scope>
    <source>
        <strain evidence="4">DYQJB</strain>
        <tissue evidence="4">Leaf</tissue>
    </source>
</reference>
<evidence type="ECO:0000313" key="4">
    <source>
        <dbReference type="EMBL" id="KAL2330647.1"/>
    </source>
</evidence>
<sequence length="323" mass="37012">MVDTARLFAKHGSSVTIITTPANASTFQKAIDTDFSCGYNITTQVLPFPAAQVGLPDGVESMKDCTSQEMIDKINHGISLLKDQIELLFQDLKPDCLVTDMLYPWTVESAAKLGIPRLYYYCSSYFSTCTNLSIRKHKPHERMVSDAHKFTIPGIPHRIEMTPLQVPEWERTKSFLTDYLDAVYESERRSYGAVFNNFHELEGDYVQLYRSTVGIKSWSVGPVSAWVKRGHREDLAEESEWINWLNSKENESVLYVSFGSLVRPSNAQLVELAHGLEHSGHNFIWVIRKNDGCQNEYSFLQEFEEKIKESKKGYIIWNWARSC</sequence>
<comment type="caution">
    <text evidence="4">The sequence shown here is derived from an EMBL/GenBank/DDBJ whole genome shotgun (WGS) entry which is preliminary data.</text>
</comment>
<evidence type="ECO:0000313" key="5">
    <source>
        <dbReference type="Proteomes" id="UP001603857"/>
    </source>
</evidence>
<dbReference type="CDD" id="cd03784">
    <property type="entry name" value="GT1_Gtf-like"/>
    <property type="match status" value="1"/>
</dbReference>
<gene>
    <name evidence="4" type="ORF">Fmac_018228</name>
</gene>